<keyword evidence="7 10" id="KW-0067">ATP-binding</keyword>
<evidence type="ECO:0000256" key="8">
    <source>
        <dbReference type="ARBA" id="ARBA00022842"/>
    </source>
</evidence>
<dbReference type="Gene3D" id="1.10.20.140">
    <property type="match status" value="1"/>
</dbReference>
<comment type="catalytic activity">
    <reaction evidence="9 10 11">
        <text>adenosine(37) in tRNA + dimethylallyl diphosphate = N(6)-dimethylallyladenosine(37) in tRNA + diphosphate</text>
        <dbReference type="Rhea" id="RHEA:26482"/>
        <dbReference type="Rhea" id="RHEA-COMP:10162"/>
        <dbReference type="Rhea" id="RHEA-COMP:10375"/>
        <dbReference type="ChEBI" id="CHEBI:33019"/>
        <dbReference type="ChEBI" id="CHEBI:57623"/>
        <dbReference type="ChEBI" id="CHEBI:74411"/>
        <dbReference type="ChEBI" id="CHEBI:74415"/>
        <dbReference type="EC" id="2.5.1.75"/>
    </reaction>
</comment>
<evidence type="ECO:0000256" key="6">
    <source>
        <dbReference type="ARBA" id="ARBA00022741"/>
    </source>
</evidence>
<evidence type="ECO:0000256" key="10">
    <source>
        <dbReference type="HAMAP-Rule" id="MF_00185"/>
    </source>
</evidence>
<evidence type="ECO:0000313" key="15">
    <source>
        <dbReference type="Proteomes" id="UP000614424"/>
    </source>
</evidence>
<accession>A0A8J6ND72</accession>
<keyword evidence="8 10" id="KW-0460">Magnesium</keyword>
<dbReference type="HAMAP" id="MF_00185">
    <property type="entry name" value="IPP_trans"/>
    <property type="match status" value="1"/>
</dbReference>
<dbReference type="InterPro" id="IPR018022">
    <property type="entry name" value="IPT"/>
</dbReference>
<evidence type="ECO:0000256" key="13">
    <source>
        <dbReference type="RuleBase" id="RU003785"/>
    </source>
</evidence>
<feature type="region of interest" description="Interaction with substrate tRNA" evidence="10">
    <location>
        <begin position="34"/>
        <end position="37"/>
    </location>
</feature>
<comment type="caution">
    <text evidence="10">Lacks conserved residue(s) required for the propagation of feature annotation.</text>
</comment>
<sequence>MQKLIVLAGPTAIGKTELSLSLAEEFDCEIISMDSMQIYKYMDIGTAKPTLEERQRVVHHLVDFVDPADEYNVSRFVSDACLAIEEIHSRNKQALLVGGTGLYLKGLLEGLFEIVPVPPDVREIVAEMEKTNGIGFLHEKLKECDPESALRLHVNDSQRIKRALEIFYATGIPWSQHLEEQAQQKKQYQGCFNALKIGLHRDRELLYDRINRRVDIMIESGLLGEVENLLAMGYTPNLNSMQSIGYKHMLNFLDSTWTWEEALRLLARDTRHYAKRQLTWFGRDEEMHWFEPAEKENISQTVKQFLEKNIES</sequence>
<dbReference type="PANTHER" id="PTHR11088">
    <property type="entry name" value="TRNA DIMETHYLALLYLTRANSFERASE"/>
    <property type="match status" value="1"/>
</dbReference>
<keyword evidence="6 10" id="KW-0547">Nucleotide-binding</keyword>
<dbReference type="NCBIfam" id="TIGR00174">
    <property type="entry name" value="miaA"/>
    <property type="match status" value="1"/>
</dbReference>
<dbReference type="InterPro" id="IPR027417">
    <property type="entry name" value="P-loop_NTPase"/>
</dbReference>
<comment type="function">
    <text evidence="2 10 12">Catalyzes the transfer of a dimethylallyl group onto the adenine at position 37 in tRNAs that read codons beginning with uridine, leading to the formation of N6-(dimethylallyl)adenosine (i(6)A).</text>
</comment>
<keyword evidence="5 10" id="KW-0819">tRNA processing</keyword>
<evidence type="ECO:0000256" key="1">
    <source>
        <dbReference type="ARBA" id="ARBA00001946"/>
    </source>
</evidence>
<evidence type="ECO:0000256" key="11">
    <source>
        <dbReference type="RuleBase" id="RU003783"/>
    </source>
</evidence>
<dbReference type="AlphaFoldDB" id="A0A8J6ND72"/>
<evidence type="ECO:0000256" key="5">
    <source>
        <dbReference type="ARBA" id="ARBA00022694"/>
    </source>
</evidence>
<evidence type="ECO:0000256" key="9">
    <source>
        <dbReference type="ARBA" id="ARBA00049563"/>
    </source>
</evidence>
<dbReference type="PANTHER" id="PTHR11088:SF60">
    <property type="entry name" value="TRNA DIMETHYLALLYLTRANSFERASE"/>
    <property type="match status" value="1"/>
</dbReference>
<evidence type="ECO:0000256" key="12">
    <source>
        <dbReference type="RuleBase" id="RU003784"/>
    </source>
</evidence>
<dbReference type="SUPFAM" id="SSF52540">
    <property type="entry name" value="P-loop containing nucleoside triphosphate hydrolases"/>
    <property type="match status" value="2"/>
</dbReference>
<feature type="site" description="Interaction with substrate tRNA" evidence="10">
    <location>
        <position position="100"/>
    </location>
</feature>
<evidence type="ECO:0000256" key="2">
    <source>
        <dbReference type="ARBA" id="ARBA00003213"/>
    </source>
</evidence>
<evidence type="ECO:0000313" key="14">
    <source>
        <dbReference type="EMBL" id="MBC8317789.1"/>
    </source>
</evidence>
<comment type="similarity">
    <text evidence="3 10 13">Belongs to the IPP transferase family.</text>
</comment>
<proteinExistence type="inferred from homology"/>
<feature type="binding site" evidence="10">
    <location>
        <begin position="9"/>
        <end position="16"/>
    </location>
    <ligand>
        <name>ATP</name>
        <dbReference type="ChEBI" id="CHEBI:30616"/>
    </ligand>
</feature>
<feature type="site" description="Interaction with substrate tRNA" evidence="10">
    <location>
        <position position="122"/>
    </location>
</feature>
<reference evidence="14 15" key="1">
    <citation type="submission" date="2020-08" db="EMBL/GenBank/DDBJ databases">
        <title>Bridging the membrane lipid divide: bacteria of the FCB group superphylum have the potential to synthesize archaeal ether lipids.</title>
        <authorList>
            <person name="Villanueva L."/>
            <person name="Von Meijenfeldt F.A.B."/>
            <person name="Westbye A.B."/>
            <person name="Yadav S."/>
            <person name="Hopmans E.C."/>
            <person name="Dutilh B.E."/>
            <person name="Sinninghe Damste J.S."/>
        </authorList>
    </citation>
    <scope>NUCLEOTIDE SEQUENCE [LARGE SCALE GENOMIC DNA]</scope>
    <source>
        <strain evidence="14">NIOZ-UU47</strain>
    </source>
</reference>
<dbReference type="GO" id="GO:0006400">
    <property type="term" value="P:tRNA modification"/>
    <property type="evidence" value="ECO:0007669"/>
    <property type="project" value="TreeGrafter"/>
</dbReference>
<organism evidence="14 15">
    <name type="scientific">Candidatus Desulfobia pelagia</name>
    <dbReference type="NCBI Taxonomy" id="2841692"/>
    <lineage>
        <taxon>Bacteria</taxon>
        <taxon>Pseudomonadati</taxon>
        <taxon>Thermodesulfobacteriota</taxon>
        <taxon>Desulfobulbia</taxon>
        <taxon>Desulfobulbales</taxon>
        <taxon>Desulfobulbaceae</taxon>
        <taxon>Candidatus Desulfobia</taxon>
    </lineage>
</organism>
<feature type="region of interest" description="Interaction with substrate tRNA" evidence="10">
    <location>
        <begin position="158"/>
        <end position="162"/>
    </location>
</feature>
<dbReference type="InterPro" id="IPR039657">
    <property type="entry name" value="Dimethylallyltransferase"/>
</dbReference>
<dbReference type="GO" id="GO:0052381">
    <property type="term" value="F:tRNA dimethylallyltransferase activity"/>
    <property type="evidence" value="ECO:0007669"/>
    <property type="project" value="UniProtKB-UniRule"/>
</dbReference>
<comment type="cofactor">
    <cofactor evidence="1 10">
        <name>Mg(2+)</name>
        <dbReference type="ChEBI" id="CHEBI:18420"/>
    </cofactor>
</comment>
<gene>
    <name evidence="10 14" type="primary">miaA</name>
    <name evidence="14" type="ORF">H8E41_07765</name>
</gene>
<keyword evidence="4 10" id="KW-0808">Transferase</keyword>
<comment type="subunit">
    <text evidence="10">Monomer.</text>
</comment>
<dbReference type="EMBL" id="JACNJZ010000107">
    <property type="protein sequence ID" value="MBC8317789.1"/>
    <property type="molecule type" value="Genomic_DNA"/>
</dbReference>
<dbReference type="GO" id="GO:0005524">
    <property type="term" value="F:ATP binding"/>
    <property type="evidence" value="ECO:0007669"/>
    <property type="project" value="UniProtKB-UniRule"/>
</dbReference>
<comment type="caution">
    <text evidence="14">The sequence shown here is derived from an EMBL/GenBank/DDBJ whole genome shotgun (WGS) entry which is preliminary data.</text>
</comment>
<dbReference type="Proteomes" id="UP000614424">
    <property type="component" value="Unassembled WGS sequence"/>
</dbReference>
<dbReference type="Gene3D" id="3.40.50.300">
    <property type="entry name" value="P-loop containing nucleotide triphosphate hydrolases"/>
    <property type="match status" value="1"/>
</dbReference>
<protein>
    <recommendedName>
        <fullName evidence="10">tRNA dimethylallyltransferase</fullName>
        <ecNumber evidence="10">2.5.1.75</ecNumber>
    </recommendedName>
    <alternativeName>
        <fullName evidence="10">Dimethylallyl diphosphate:tRNA dimethylallyltransferase</fullName>
        <shortName evidence="10">DMAPP:tRNA dimethylallyltransferase</shortName>
        <shortName evidence="10">DMATase</shortName>
    </alternativeName>
    <alternativeName>
        <fullName evidence="10">Isopentenyl-diphosphate:tRNA isopentenyltransferase</fullName>
        <shortName evidence="10">IPP transferase</shortName>
        <shortName evidence="10">IPPT</shortName>
        <shortName evidence="10">IPTase</shortName>
    </alternativeName>
</protein>
<dbReference type="Pfam" id="PF01715">
    <property type="entry name" value="IPPT"/>
    <property type="match status" value="1"/>
</dbReference>
<evidence type="ECO:0000256" key="4">
    <source>
        <dbReference type="ARBA" id="ARBA00022679"/>
    </source>
</evidence>
<name>A0A8J6ND72_9BACT</name>
<evidence type="ECO:0000256" key="3">
    <source>
        <dbReference type="ARBA" id="ARBA00005842"/>
    </source>
</evidence>
<dbReference type="EC" id="2.5.1.75" evidence="10"/>
<feature type="binding site" evidence="10">
    <location>
        <begin position="11"/>
        <end position="16"/>
    </location>
    <ligand>
        <name>substrate</name>
    </ligand>
</feature>
<evidence type="ECO:0000256" key="7">
    <source>
        <dbReference type="ARBA" id="ARBA00022840"/>
    </source>
</evidence>